<evidence type="ECO:0000256" key="1">
    <source>
        <dbReference type="SAM" id="Phobius"/>
    </source>
</evidence>
<evidence type="ECO:0000313" key="2">
    <source>
        <dbReference type="EMBL" id="AGJ62265.1"/>
    </source>
</evidence>
<reference evidence="2 3" key="1">
    <citation type="journal article" date="2013" name="Open Biol.">
        <title>Genomics and genetics of Sulfolobus islandicus LAL14/1, a model hyperthermophilic archaeon.</title>
        <authorList>
            <person name="Jaubert C."/>
            <person name="Danioux C."/>
            <person name="Oberto J."/>
            <person name="Cortez D."/>
            <person name="Bize A."/>
            <person name="Krupovic M."/>
            <person name="She Q."/>
            <person name="Forterre P."/>
            <person name="Prangishvili D."/>
            <person name="Sezonov G."/>
        </authorList>
    </citation>
    <scope>NUCLEOTIDE SEQUENCE [LARGE SCALE GENOMIC DNA]</scope>
    <source>
        <strain evidence="2">LAL14/1</strain>
    </source>
</reference>
<dbReference type="EMBL" id="CP003928">
    <property type="protein sequence ID" value="AGJ62265.1"/>
    <property type="molecule type" value="Genomic_DNA"/>
</dbReference>
<dbReference type="Proteomes" id="UP000013006">
    <property type="component" value="Chromosome"/>
</dbReference>
<dbReference type="AlphaFoldDB" id="M9UDJ1"/>
<name>M9UDJ1_SACIS</name>
<sequence>MSNYIKRAKIAIKSRKLLKNWANSILKYARKNPEIFLKCKDNSVIKVSRNMFANTLSLYYEGKIINCSIILSSFMLMEILIGYRLMKYL</sequence>
<evidence type="ECO:0000313" key="3">
    <source>
        <dbReference type="Proteomes" id="UP000013006"/>
    </source>
</evidence>
<keyword evidence="1" id="KW-1133">Transmembrane helix</keyword>
<accession>M9UDJ1</accession>
<gene>
    <name evidence="2" type="ORF">SiL_0810</name>
</gene>
<protein>
    <submittedName>
        <fullName evidence="2">Uncharacterized protein</fullName>
    </submittedName>
</protein>
<dbReference type="HOGENOM" id="CLU_2447806_0_0_2"/>
<keyword evidence="1" id="KW-0472">Membrane</keyword>
<organism>
    <name type="scientific">Saccharolobus islandicus LAL14/1</name>
    <dbReference type="NCBI Taxonomy" id="1241935"/>
    <lineage>
        <taxon>Archaea</taxon>
        <taxon>Thermoproteota</taxon>
        <taxon>Thermoprotei</taxon>
        <taxon>Sulfolobales</taxon>
        <taxon>Sulfolobaceae</taxon>
        <taxon>Saccharolobus</taxon>
    </lineage>
</organism>
<keyword evidence="1" id="KW-0812">Transmembrane</keyword>
<proteinExistence type="predicted"/>
<feature type="transmembrane region" description="Helical" evidence="1">
    <location>
        <begin position="64"/>
        <end position="86"/>
    </location>
</feature>
<dbReference type="KEGG" id="sic:SiL_0810"/>